<keyword evidence="2" id="KW-1185">Reference proteome</keyword>
<protein>
    <submittedName>
        <fullName evidence="1">Uncharacterized protein</fullName>
    </submittedName>
</protein>
<evidence type="ECO:0000313" key="1">
    <source>
        <dbReference type="EMBL" id="AKU43235.1"/>
    </source>
</evidence>
<evidence type="ECO:0000313" key="2">
    <source>
        <dbReference type="Proteomes" id="UP000222205"/>
    </source>
</evidence>
<gene>
    <name evidence="1" type="ORF">RCSPARTAN_52</name>
</gene>
<name>A0A0K1LM34_9CAUD</name>
<accession>A0A0K1LM34</accession>
<dbReference type="Proteomes" id="UP000222205">
    <property type="component" value="Segment"/>
</dbReference>
<sequence>MTGFRRTLIFFVSKPNTEGLTDMQHEIETTAPSHSSAAITKIAAIVDQIETEHSGCAIEVNVARSTVRVMAKCNGAALRDLVSDLDRAGFLE</sequence>
<reference evidence="1 2" key="1">
    <citation type="journal article" date="2016" name="Genome Announc.">
        <title>Complete Genome Sequences of Five Bacteriophages That Infect Rhodobacter capsulatus.</title>
        <authorList>
            <person name="Bollivar D.W."/>
            <person name="Bernardoni B."/>
            <person name="Bockman M.R."/>
            <person name="Miller B.M."/>
            <person name="Russell D.A."/>
            <person name="Delesalle V.A."/>
            <person name="Krukonis G.P."/>
            <person name="Hatfull G.F."/>
            <person name="Cross M.R."/>
            <person name="Szewczyk M.M."/>
            <person name="Eppurath A."/>
        </authorList>
    </citation>
    <scope>NUCLEOTIDE SEQUENCE [LARGE SCALE GENOMIC DNA]</scope>
</reference>
<dbReference type="EMBL" id="KR935215">
    <property type="protein sequence ID" value="AKU43235.1"/>
    <property type="molecule type" value="Genomic_DNA"/>
</dbReference>
<proteinExistence type="predicted"/>
<organism evidence="1 2">
    <name type="scientific">Rhodobacter phage RcSpartan</name>
    <dbReference type="NCBI Taxonomy" id="1662331"/>
    <lineage>
        <taxon>Viruses</taxon>
        <taxon>Duplodnaviria</taxon>
        <taxon>Heunggongvirae</taxon>
        <taxon>Uroviricota</taxon>
        <taxon>Caudoviricetes</taxon>
        <taxon>Titanvirus</taxon>
        <taxon>Titanvirus rcspartan</taxon>
    </lineage>
</organism>